<evidence type="ECO:0000256" key="1">
    <source>
        <dbReference type="ARBA" id="ARBA00004418"/>
    </source>
</evidence>
<dbReference type="Pfam" id="PF16822">
    <property type="entry name" value="ALGX"/>
    <property type="match status" value="1"/>
</dbReference>
<keyword evidence="6" id="KW-0016">Alginate biosynthesis</keyword>
<keyword evidence="4 7" id="KW-0732">Signal</keyword>
<name>A0A9D2MRP8_9FIRM</name>
<organism evidence="9 10">
    <name type="scientific">Candidatus Eisenbergiella merdigallinarum</name>
    <dbReference type="NCBI Taxonomy" id="2838552"/>
    <lineage>
        <taxon>Bacteria</taxon>
        <taxon>Bacillati</taxon>
        <taxon>Bacillota</taxon>
        <taxon>Clostridia</taxon>
        <taxon>Lachnospirales</taxon>
        <taxon>Lachnospiraceae</taxon>
        <taxon>Eisenbergiella</taxon>
    </lineage>
</organism>
<keyword evidence="5" id="KW-0574">Periplasm</keyword>
<dbReference type="AlphaFoldDB" id="A0A9D2MRP8"/>
<evidence type="ECO:0000313" key="9">
    <source>
        <dbReference type="EMBL" id="HJB91166.1"/>
    </source>
</evidence>
<dbReference type="Proteomes" id="UP000886883">
    <property type="component" value="Unassembled WGS sequence"/>
</dbReference>
<comment type="pathway">
    <text evidence="2">Glycan biosynthesis; alginate biosynthesis.</text>
</comment>
<evidence type="ECO:0000259" key="8">
    <source>
        <dbReference type="Pfam" id="PF16822"/>
    </source>
</evidence>
<feature type="domain" description="AlgX/AlgJ SGNH hydrolase-like" evidence="8">
    <location>
        <begin position="133"/>
        <end position="246"/>
    </location>
</feature>
<comment type="caution">
    <text evidence="9">The sequence shown here is derived from an EMBL/GenBank/DDBJ whole genome shotgun (WGS) entry which is preliminary data.</text>
</comment>
<protein>
    <recommendedName>
        <fullName evidence="8">AlgX/AlgJ SGNH hydrolase-like domain-containing protein</fullName>
    </recommendedName>
</protein>
<evidence type="ECO:0000256" key="7">
    <source>
        <dbReference type="SAM" id="SignalP"/>
    </source>
</evidence>
<proteinExistence type="predicted"/>
<gene>
    <name evidence="9" type="ORF">H9763_06810</name>
</gene>
<reference evidence="9" key="1">
    <citation type="journal article" date="2021" name="PeerJ">
        <title>Extensive microbial diversity within the chicken gut microbiome revealed by metagenomics and culture.</title>
        <authorList>
            <person name="Gilroy R."/>
            <person name="Ravi A."/>
            <person name="Getino M."/>
            <person name="Pursley I."/>
            <person name="Horton D.L."/>
            <person name="Alikhan N.F."/>
            <person name="Baker D."/>
            <person name="Gharbi K."/>
            <person name="Hall N."/>
            <person name="Watson M."/>
            <person name="Adriaenssens E.M."/>
            <person name="Foster-Nyarko E."/>
            <person name="Jarju S."/>
            <person name="Secka A."/>
            <person name="Antonio M."/>
            <person name="Oren A."/>
            <person name="Chaudhuri R.R."/>
            <person name="La Ragione R."/>
            <person name="Hildebrand F."/>
            <person name="Pallen M.J."/>
        </authorList>
    </citation>
    <scope>NUCLEOTIDE SEQUENCE</scope>
    <source>
        <strain evidence="9">USAMLcec3-2134</strain>
    </source>
</reference>
<sequence>MRRAVLLAATIALFAGILAADALSEDRLFSAQENRLLAQKPGLSAGALLDGSYGRDFEAWVTDQFPGRNGWIAVRNIALRLMGKRDENGVYFAPGNTLVERHEEGSVDAEAAARKVQALSDQAEEIASVVPGSVAVLLVPSAGAVQSWRLPPFAPEFDQAGWLEETGRRLSEAGAVFLDGAKILTPHGRETIYYGTDHHWTTLGAFYGYRAFEEAMGRRRPEREDYERIPVKEDFRGTLQARVNLPAAADVIERFKRAGEGEHETAFPGSGETADSCYFYDRLNTKDAYAFFLGGNDPLVRISGDGPEERTILLIRDSYANCFAPFLTENYGTIWLMDPRYYRGDAVELVKKLAPQDVLYLYQIFHFLAL</sequence>
<evidence type="ECO:0000256" key="6">
    <source>
        <dbReference type="ARBA" id="ARBA00022841"/>
    </source>
</evidence>
<feature type="signal peptide" evidence="7">
    <location>
        <begin position="1"/>
        <end position="19"/>
    </location>
</feature>
<evidence type="ECO:0000256" key="3">
    <source>
        <dbReference type="ARBA" id="ARBA00022679"/>
    </source>
</evidence>
<evidence type="ECO:0000256" key="4">
    <source>
        <dbReference type="ARBA" id="ARBA00022729"/>
    </source>
</evidence>
<dbReference type="EMBL" id="DWXE01000023">
    <property type="protein sequence ID" value="HJB91166.1"/>
    <property type="molecule type" value="Genomic_DNA"/>
</dbReference>
<evidence type="ECO:0000313" key="10">
    <source>
        <dbReference type="Proteomes" id="UP000886883"/>
    </source>
</evidence>
<evidence type="ECO:0000256" key="5">
    <source>
        <dbReference type="ARBA" id="ARBA00022764"/>
    </source>
</evidence>
<accession>A0A9D2MRP8</accession>
<feature type="chain" id="PRO_5039129873" description="AlgX/AlgJ SGNH hydrolase-like domain-containing protein" evidence="7">
    <location>
        <begin position="20"/>
        <end position="370"/>
    </location>
</feature>
<keyword evidence="3" id="KW-0808">Transferase</keyword>
<comment type="subcellular location">
    <subcellularLocation>
        <location evidence="1">Periplasm</location>
    </subcellularLocation>
</comment>
<dbReference type="InterPro" id="IPR031811">
    <property type="entry name" value="ALGX/ALGJ_SGNH-like"/>
</dbReference>
<reference evidence="9" key="2">
    <citation type="submission" date="2021-04" db="EMBL/GenBank/DDBJ databases">
        <authorList>
            <person name="Gilroy R."/>
        </authorList>
    </citation>
    <scope>NUCLEOTIDE SEQUENCE</scope>
    <source>
        <strain evidence="9">USAMLcec3-2134</strain>
    </source>
</reference>
<evidence type="ECO:0000256" key="2">
    <source>
        <dbReference type="ARBA" id="ARBA00005182"/>
    </source>
</evidence>